<sequence>MVASKRPVVRTVIKGVTNSPGVLLKLIIERFVRTRTSTQMGFAKLGIPEENLPSPEAALLFLLEVINFPLEMPAINASLRGGTRRSSVPAPSPEFLLNSTKLVIPAGEASTSEMRSSMNSTWLVFSGIGYPKAEQNRGRFPGEPL</sequence>
<dbReference type="OrthoDB" id="10293042at2759"/>
<dbReference type="Proteomes" id="UP000237000">
    <property type="component" value="Unassembled WGS sequence"/>
</dbReference>
<keyword evidence="2" id="KW-1185">Reference proteome</keyword>
<gene>
    <name evidence="1" type="ORF">TorRG33x02_127730</name>
</gene>
<dbReference type="InParanoid" id="A0A2P5F123"/>
<proteinExistence type="predicted"/>
<organism evidence="1 2">
    <name type="scientific">Trema orientale</name>
    <name type="common">Charcoal tree</name>
    <name type="synonym">Celtis orientalis</name>
    <dbReference type="NCBI Taxonomy" id="63057"/>
    <lineage>
        <taxon>Eukaryota</taxon>
        <taxon>Viridiplantae</taxon>
        <taxon>Streptophyta</taxon>
        <taxon>Embryophyta</taxon>
        <taxon>Tracheophyta</taxon>
        <taxon>Spermatophyta</taxon>
        <taxon>Magnoliopsida</taxon>
        <taxon>eudicotyledons</taxon>
        <taxon>Gunneridae</taxon>
        <taxon>Pentapetalae</taxon>
        <taxon>rosids</taxon>
        <taxon>fabids</taxon>
        <taxon>Rosales</taxon>
        <taxon>Cannabaceae</taxon>
        <taxon>Trema</taxon>
    </lineage>
</organism>
<reference evidence="2" key="1">
    <citation type="submission" date="2016-06" db="EMBL/GenBank/DDBJ databases">
        <title>Parallel loss of symbiosis genes in relatives of nitrogen-fixing non-legume Parasponia.</title>
        <authorList>
            <person name="Van Velzen R."/>
            <person name="Holmer R."/>
            <person name="Bu F."/>
            <person name="Rutten L."/>
            <person name="Van Zeijl A."/>
            <person name="Liu W."/>
            <person name="Santuari L."/>
            <person name="Cao Q."/>
            <person name="Sharma T."/>
            <person name="Shen D."/>
            <person name="Roswanjaya Y."/>
            <person name="Wardhani T."/>
            <person name="Kalhor M.S."/>
            <person name="Jansen J."/>
            <person name="Van den Hoogen J."/>
            <person name="Gungor B."/>
            <person name="Hartog M."/>
            <person name="Hontelez J."/>
            <person name="Verver J."/>
            <person name="Yang W.-C."/>
            <person name="Schijlen E."/>
            <person name="Repin R."/>
            <person name="Schilthuizen M."/>
            <person name="Schranz E."/>
            <person name="Heidstra R."/>
            <person name="Miyata K."/>
            <person name="Fedorova E."/>
            <person name="Kohlen W."/>
            <person name="Bisseling T."/>
            <person name="Smit S."/>
            <person name="Geurts R."/>
        </authorList>
    </citation>
    <scope>NUCLEOTIDE SEQUENCE [LARGE SCALE GENOMIC DNA]</scope>
    <source>
        <strain evidence="2">cv. RG33-2</strain>
    </source>
</reference>
<comment type="caution">
    <text evidence="1">The sequence shown here is derived from an EMBL/GenBank/DDBJ whole genome shotgun (WGS) entry which is preliminary data.</text>
</comment>
<dbReference type="EMBL" id="JXTC01000074">
    <property type="protein sequence ID" value="PON91490.1"/>
    <property type="molecule type" value="Genomic_DNA"/>
</dbReference>
<evidence type="ECO:0000313" key="1">
    <source>
        <dbReference type="EMBL" id="PON91490.1"/>
    </source>
</evidence>
<name>A0A2P5F123_TREOI</name>
<protein>
    <submittedName>
        <fullName evidence="1">Uncharacterized protein</fullName>
    </submittedName>
</protein>
<dbReference type="AlphaFoldDB" id="A0A2P5F123"/>
<accession>A0A2P5F123</accession>
<evidence type="ECO:0000313" key="2">
    <source>
        <dbReference type="Proteomes" id="UP000237000"/>
    </source>
</evidence>